<comment type="caution">
    <text evidence="3">The sequence shown here is derived from an EMBL/GenBank/DDBJ whole genome shotgun (WGS) entry which is preliminary data.</text>
</comment>
<gene>
    <name evidence="3" type="ORF">CPBF424_21770</name>
</gene>
<dbReference type="AlphaFoldDB" id="A0AA46HAR0"/>
<protein>
    <submittedName>
        <fullName evidence="3">Hydrolase</fullName>
    </submittedName>
</protein>
<name>A0AA46HAR0_9XANT</name>
<proteinExistence type="predicted"/>
<dbReference type="InterPro" id="IPR001279">
    <property type="entry name" value="Metallo-B-lactamas"/>
</dbReference>
<keyword evidence="4" id="KW-1185">Reference proteome</keyword>
<evidence type="ECO:0000259" key="2">
    <source>
        <dbReference type="Pfam" id="PF12706"/>
    </source>
</evidence>
<feature type="signal peptide" evidence="1">
    <location>
        <begin position="1"/>
        <end position="33"/>
    </location>
</feature>
<keyword evidence="3" id="KW-0378">Hydrolase</keyword>
<feature type="domain" description="Metallo-beta-lactamase" evidence="2">
    <location>
        <begin position="131"/>
        <end position="325"/>
    </location>
</feature>
<dbReference type="GO" id="GO:0005737">
    <property type="term" value="C:cytoplasm"/>
    <property type="evidence" value="ECO:0007669"/>
    <property type="project" value="TreeGrafter"/>
</dbReference>
<feature type="chain" id="PRO_5041453034" evidence="1">
    <location>
        <begin position="34"/>
        <end position="388"/>
    </location>
</feature>
<evidence type="ECO:0000256" key="1">
    <source>
        <dbReference type="SAM" id="SignalP"/>
    </source>
</evidence>
<dbReference type="EMBL" id="UIHB01000002">
    <property type="protein sequence ID" value="SUZ28361.1"/>
    <property type="molecule type" value="Genomic_DNA"/>
</dbReference>
<dbReference type="Proteomes" id="UP000254168">
    <property type="component" value="Unassembled WGS sequence"/>
</dbReference>
<dbReference type="PANTHER" id="PTHR15032:SF4">
    <property type="entry name" value="N-ACYL-PHOSPHATIDYLETHANOLAMINE-HYDROLYZING PHOSPHOLIPASE D"/>
    <property type="match status" value="1"/>
</dbReference>
<dbReference type="RefSeq" id="WP_147295442.1">
    <property type="nucleotide sequence ID" value="NZ_LR994544.1"/>
</dbReference>
<evidence type="ECO:0000313" key="4">
    <source>
        <dbReference type="Proteomes" id="UP000254168"/>
    </source>
</evidence>
<evidence type="ECO:0000313" key="3">
    <source>
        <dbReference type="EMBL" id="SUZ28361.1"/>
    </source>
</evidence>
<keyword evidence="1" id="KW-0732">Signal</keyword>
<dbReference type="PANTHER" id="PTHR15032">
    <property type="entry name" value="N-ACYL-PHOSPHATIDYLETHANOLAMINE-HYDROLYZING PHOSPHOLIPASE D"/>
    <property type="match status" value="1"/>
</dbReference>
<dbReference type="SUPFAM" id="SSF56281">
    <property type="entry name" value="Metallo-hydrolase/oxidoreductase"/>
    <property type="match status" value="1"/>
</dbReference>
<reference evidence="3 4" key="1">
    <citation type="submission" date="2018-06" db="EMBL/GenBank/DDBJ databases">
        <authorList>
            <person name="Pothier F. J."/>
        </authorList>
    </citation>
    <scope>NUCLEOTIDE SEQUENCE [LARGE SCALE GENOMIC DNA]</scope>
    <source>
        <strain evidence="3 4">CPBF 424</strain>
    </source>
</reference>
<organism evidence="3 4">
    <name type="scientific">Xanthomonas euroxanthea</name>
    <dbReference type="NCBI Taxonomy" id="2259622"/>
    <lineage>
        <taxon>Bacteria</taxon>
        <taxon>Pseudomonadati</taxon>
        <taxon>Pseudomonadota</taxon>
        <taxon>Gammaproteobacteria</taxon>
        <taxon>Lysobacterales</taxon>
        <taxon>Lysobacteraceae</taxon>
        <taxon>Xanthomonas</taxon>
    </lineage>
</organism>
<dbReference type="GO" id="GO:0016787">
    <property type="term" value="F:hydrolase activity"/>
    <property type="evidence" value="ECO:0007669"/>
    <property type="project" value="UniProtKB-KW"/>
</dbReference>
<dbReference type="PROSITE" id="PS51257">
    <property type="entry name" value="PROKAR_LIPOPROTEIN"/>
    <property type="match status" value="1"/>
</dbReference>
<dbReference type="Gene3D" id="3.60.15.10">
    <property type="entry name" value="Ribonuclease Z/Hydroxyacylglutathione hydrolase-like"/>
    <property type="match status" value="1"/>
</dbReference>
<sequence length="388" mass="43761">MNKWRIRKSKGSKGRTRLALLFAALLLSAVSCSSTIQSFGQLPSGIRLKAIKTSRNYAKDEFKNLESTSLWTGDASATDWLKDMLTGGPEGSRPSHPVPMLDVDFRSLDSNEDLIVWLGHSSYYLQVSGKRMLIDPVLSPHVSPFPFLYRAFDGSYPFTAQALPPIDYVLISHDHWDHLDYKTMSNLRSKVGTVVVPLGVGSHLERWGYLPSQIREGDWFDAIQMDPRITIHVLPARHFSGRGLKSNQTLWAGFLIDGTTRKVFYSGDGGYGPHFAEIGRRYGPVDVAIIENGQYDSLWAQIHMMPEESVRAAQDVRAKVVFPAHAGRFALASHRWFEPYERIQEAASSADITLLTPMIGETVRLDGTQTSFKRWWRQEMSIEDEIVE</sequence>
<accession>A0AA46HAR0</accession>
<dbReference type="InterPro" id="IPR036866">
    <property type="entry name" value="RibonucZ/Hydroxyglut_hydro"/>
</dbReference>
<dbReference type="Pfam" id="PF12706">
    <property type="entry name" value="Lactamase_B_2"/>
    <property type="match status" value="1"/>
</dbReference>